<evidence type="ECO:0000313" key="2">
    <source>
        <dbReference type="Proteomes" id="UP000217289"/>
    </source>
</evidence>
<keyword evidence="2" id="KW-1185">Reference proteome</keyword>
<proteinExistence type="predicted"/>
<dbReference type="GO" id="GO:0006508">
    <property type="term" value="P:proteolysis"/>
    <property type="evidence" value="ECO:0007669"/>
    <property type="project" value="UniProtKB-KW"/>
</dbReference>
<dbReference type="KEGG" id="mbd:MEBOL_006359"/>
<organism evidence="1 2">
    <name type="scientific">Melittangium boletus DSM 14713</name>
    <dbReference type="NCBI Taxonomy" id="1294270"/>
    <lineage>
        <taxon>Bacteria</taxon>
        <taxon>Pseudomonadati</taxon>
        <taxon>Myxococcota</taxon>
        <taxon>Myxococcia</taxon>
        <taxon>Myxococcales</taxon>
        <taxon>Cystobacterineae</taxon>
        <taxon>Archangiaceae</taxon>
        <taxon>Melittangium</taxon>
    </lineage>
</organism>
<keyword evidence="1" id="KW-0378">Hydrolase</keyword>
<dbReference type="Gene3D" id="2.60.120.380">
    <property type="match status" value="1"/>
</dbReference>
<dbReference type="Proteomes" id="UP000217289">
    <property type="component" value="Chromosome"/>
</dbReference>
<name>A0A250INP6_9BACT</name>
<evidence type="ECO:0000313" key="1">
    <source>
        <dbReference type="EMBL" id="ATB32870.1"/>
    </source>
</evidence>
<protein>
    <submittedName>
        <fullName evidence="1">Serine protease</fullName>
    </submittedName>
</protein>
<keyword evidence="1" id="KW-0645">Protease</keyword>
<gene>
    <name evidence="1" type="ORF">MEBOL_006359</name>
</gene>
<dbReference type="AlphaFoldDB" id="A0A250INP6"/>
<dbReference type="EMBL" id="CP022163">
    <property type="protein sequence ID" value="ATB32870.1"/>
    <property type="molecule type" value="Genomic_DNA"/>
</dbReference>
<accession>A0A250INP6</accession>
<sequence>MSTCGDATDDTYLRLYGPSATQVAANDNGCFNGYASRLTFTSITSGTYQIRAGCYFTYSCGGTVDWTIQ</sequence>
<dbReference type="GO" id="GO:0008233">
    <property type="term" value="F:peptidase activity"/>
    <property type="evidence" value="ECO:0007669"/>
    <property type="project" value="UniProtKB-KW"/>
</dbReference>
<reference evidence="1 2" key="1">
    <citation type="submission" date="2017-06" db="EMBL/GenBank/DDBJ databases">
        <authorList>
            <person name="Kim H.J."/>
            <person name="Triplett B.A."/>
        </authorList>
    </citation>
    <scope>NUCLEOTIDE SEQUENCE [LARGE SCALE GENOMIC DNA]</scope>
    <source>
        <strain evidence="1 2">DSM 14713</strain>
    </source>
</reference>